<dbReference type="Pfam" id="PF00188">
    <property type="entry name" value="CAP"/>
    <property type="match status" value="1"/>
</dbReference>
<dbReference type="InterPro" id="IPR014044">
    <property type="entry name" value="CAP_dom"/>
</dbReference>
<dbReference type="AlphaFoldDB" id="A0A2S9JCT0"/>
<name>A0A2S9JCT0_9HYPH</name>
<evidence type="ECO:0000313" key="3">
    <source>
        <dbReference type="Proteomes" id="UP000238563"/>
    </source>
</evidence>
<evidence type="ECO:0000259" key="1">
    <source>
        <dbReference type="Pfam" id="PF00188"/>
    </source>
</evidence>
<dbReference type="RefSeq" id="WP_105736760.1">
    <property type="nucleotide sequence ID" value="NZ_PVBT01000007.1"/>
</dbReference>
<dbReference type="OrthoDB" id="9811255at2"/>
<keyword evidence="2" id="KW-0378">Hydrolase</keyword>
<accession>A0A2S9JCT0</accession>
<feature type="domain" description="SCP" evidence="1">
    <location>
        <begin position="48"/>
        <end position="159"/>
    </location>
</feature>
<evidence type="ECO:0000313" key="2">
    <source>
        <dbReference type="EMBL" id="PRD50626.1"/>
    </source>
</evidence>
<sequence length="165" mass="17727">MPDHRFHLSRRGFLGLATVSALLPLAACQTVTRTPGKSAGVSTSAASLVQNIRSSNGLAGLTADSSLESAALQQAGYMASAGRMSHTTGWGRDFATRVRNNEIHGIAAENIAVGRMELDRLFAMWMASPPHRRNMLDQKFTRFGLAYSEAASGSSQRYWALVLAS</sequence>
<organism evidence="2 3">
    <name type="scientific">Phyllobacterium myrsinacearum</name>
    <dbReference type="NCBI Taxonomy" id="28101"/>
    <lineage>
        <taxon>Bacteria</taxon>
        <taxon>Pseudomonadati</taxon>
        <taxon>Pseudomonadota</taxon>
        <taxon>Alphaproteobacteria</taxon>
        <taxon>Hyphomicrobiales</taxon>
        <taxon>Phyllobacteriaceae</taxon>
        <taxon>Phyllobacterium</taxon>
    </lineage>
</organism>
<dbReference type="Proteomes" id="UP000238563">
    <property type="component" value="Unassembled WGS sequence"/>
</dbReference>
<dbReference type="GO" id="GO:0008233">
    <property type="term" value="F:peptidase activity"/>
    <property type="evidence" value="ECO:0007669"/>
    <property type="project" value="UniProtKB-KW"/>
</dbReference>
<dbReference type="CDD" id="cd05379">
    <property type="entry name" value="CAP_bacterial"/>
    <property type="match status" value="1"/>
</dbReference>
<dbReference type="GO" id="GO:0006508">
    <property type="term" value="P:proteolysis"/>
    <property type="evidence" value="ECO:0007669"/>
    <property type="project" value="UniProtKB-KW"/>
</dbReference>
<dbReference type="InterPro" id="IPR035940">
    <property type="entry name" value="CAP_sf"/>
</dbReference>
<dbReference type="PANTHER" id="PTHR31157">
    <property type="entry name" value="SCP DOMAIN-CONTAINING PROTEIN"/>
    <property type="match status" value="1"/>
</dbReference>
<reference evidence="2 3" key="1">
    <citation type="submission" date="2018-02" db="EMBL/GenBank/DDBJ databases">
        <title>The draft genome of Phyllobacterium myrsinacearum DSM5892.</title>
        <authorList>
            <person name="Li L."/>
            <person name="Liu L."/>
            <person name="Zhang X."/>
            <person name="Wang T."/>
        </authorList>
    </citation>
    <scope>NUCLEOTIDE SEQUENCE [LARGE SCALE GENOMIC DNA]</scope>
    <source>
        <strain evidence="2 3">DSM 5892</strain>
    </source>
</reference>
<dbReference type="PANTHER" id="PTHR31157:SF1">
    <property type="entry name" value="SCP DOMAIN-CONTAINING PROTEIN"/>
    <property type="match status" value="1"/>
</dbReference>
<dbReference type="EMBL" id="PVBT01000007">
    <property type="protein sequence ID" value="PRD50626.1"/>
    <property type="molecule type" value="Genomic_DNA"/>
</dbReference>
<keyword evidence="3" id="KW-1185">Reference proteome</keyword>
<dbReference type="PROSITE" id="PS51318">
    <property type="entry name" value="TAT"/>
    <property type="match status" value="1"/>
</dbReference>
<dbReference type="SUPFAM" id="SSF55797">
    <property type="entry name" value="PR-1-like"/>
    <property type="match status" value="1"/>
</dbReference>
<gene>
    <name evidence="2" type="ORF">C5750_21205</name>
</gene>
<proteinExistence type="predicted"/>
<comment type="caution">
    <text evidence="2">The sequence shown here is derived from an EMBL/GenBank/DDBJ whole genome shotgun (WGS) entry which is preliminary data.</text>
</comment>
<dbReference type="InterPro" id="IPR006311">
    <property type="entry name" value="TAT_signal"/>
</dbReference>
<protein>
    <submittedName>
        <fullName evidence="2">Serine protease</fullName>
    </submittedName>
</protein>
<dbReference type="Gene3D" id="3.40.33.10">
    <property type="entry name" value="CAP"/>
    <property type="match status" value="1"/>
</dbReference>
<keyword evidence="2" id="KW-0645">Protease</keyword>